<dbReference type="InterPro" id="IPR004364">
    <property type="entry name" value="Aa-tRNA-synt_II"/>
</dbReference>
<dbReference type="FunFam" id="3.30.930.10:FF:000017">
    <property type="entry name" value="Elongation factor P--(R)-beta-lysine ligase"/>
    <property type="match status" value="1"/>
</dbReference>
<dbReference type="PANTHER" id="PTHR42918:SF6">
    <property type="entry name" value="ELONGATION FACTOR P--(R)-BETA-LYSINE LIGASE"/>
    <property type="match status" value="1"/>
</dbReference>
<dbReference type="GO" id="GO:0006430">
    <property type="term" value="P:lysyl-tRNA aminoacylation"/>
    <property type="evidence" value="ECO:0007669"/>
    <property type="project" value="InterPro"/>
</dbReference>
<keyword evidence="4" id="KW-0067">ATP-binding</keyword>
<dbReference type="InterPro" id="IPR045864">
    <property type="entry name" value="aa-tRNA-synth_II/BPL/LPL"/>
</dbReference>
<keyword evidence="2" id="KW-0436">Ligase</keyword>
<comment type="subunit">
    <text evidence="1">Homodimer.</text>
</comment>
<dbReference type="GO" id="GO:0004824">
    <property type="term" value="F:lysine-tRNA ligase activity"/>
    <property type="evidence" value="ECO:0007669"/>
    <property type="project" value="InterPro"/>
</dbReference>
<dbReference type="SUPFAM" id="SSF55681">
    <property type="entry name" value="Class II aaRS and biotin synthetases"/>
    <property type="match status" value="1"/>
</dbReference>
<comment type="caution">
    <text evidence="7">The sequence shown here is derived from an EMBL/GenBank/DDBJ whole genome shotgun (WGS) entry which is preliminary data.</text>
</comment>
<dbReference type="AlphaFoldDB" id="A0AA41ZIV2"/>
<dbReference type="InterPro" id="IPR018149">
    <property type="entry name" value="Lys-tRNA-synth_II_C"/>
</dbReference>
<evidence type="ECO:0000256" key="5">
    <source>
        <dbReference type="ARBA" id="ARBA00052794"/>
    </source>
</evidence>
<evidence type="ECO:0000259" key="6">
    <source>
        <dbReference type="PROSITE" id="PS50862"/>
    </source>
</evidence>
<dbReference type="Gene3D" id="3.30.930.10">
    <property type="entry name" value="Bira Bifunctional Protein, Domain 2"/>
    <property type="match status" value="1"/>
</dbReference>
<dbReference type="PANTHER" id="PTHR42918">
    <property type="entry name" value="LYSYL-TRNA SYNTHETASE"/>
    <property type="match status" value="1"/>
</dbReference>
<keyword evidence="3" id="KW-0547">Nucleotide-binding</keyword>
<reference evidence="7" key="1">
    <citation type="submission" date="2022-11" db="EMBL/GenBank/DDBJ databases">
        <title>Larsenimonas rhizosphaerae sp. nov., isolated from a tidal mudflat.</title>
        <authorList>
            <person name="Lee S.D."/>
            <person name="Kim I.S."/>
        </authorList>
    </citation>
    <scope>NUCLEOTIDE SEQUENCE</scope>
    <source>
        <strain evidence="7">GH2-1</strain>
    </source>
</reference>
<evidence type="ECO:0000256" key="3">
    <source>
        <dbReference type="ARBA" id="ARBA00022741"/>
    </source>
</evidence>
<dbReference type="RefSeq" id="WP_265896665.1">
    <property type="nucleotide sequence ID" value="NZ_JAPIVE010000003.1"/>
</dbReference>
<dbReference type="Proteomes" id="UP001165678">
    <property type="component" value="Unassembled WGS sequence"/>
</dbReference>
<protein>
    <submittedName>
        <fullName evidence="7">EF-P lysine aminoacylase EpmA</fullName>
    </submittedName>
</protein>
<dbReference type="NCBIfam" id="TIGR00462">
    <property type="entry name" value="genX"/>
    <property type="match status" value="1"/>
</dbReference>
<comment type="catalytic activity">
    <reaction evidence="5">
        <text>D-beta-lysine + L-lysyl-[protein] + ATP = N(6)-((3R)-3,6-diaminohexanoyl)-L-lysyl-[protein] + AMP + diphosphate + H(+)</text>
        <dbReference type="Rhea" id="RHEA:83435"/>
        <dbReference type="Rhea" id="RHEA-COMP:9752"/>
        <dbReference type="Rhea" id="RHEA-COMP:20131"/>
        <dbReference type="ChEBI" id="CHEBI:15378"/>
        <dbReference type="ChEBI" id="CHEBI:29969"/>
        <dbReference type="ChEBI" id="CHEBI:30616"/>
        <dbReference type="ChEBI" id="CHEBI:33019"/>
        <dbReference type="ChEBI" id="CHEBI:84138"/>
        <dbReference type="ChEBI" id="CHEBI:156053"/>
        <dbReference type="ChEBI" id="CHEBI:456215"/>
    </reaction>
    <physiologicalReaction direction="left-to-right" evidence="5">
        <dbReference type="Rhea" id="RHEA:83436"/>
    </physiologicalReaction>
</comment>
<proteinExistence type="predicted"/>
<name>A0AA41ZIV2_9GAMM</name>
<organism evidence="7 8">
    <name type="scientific">Larsenimonas rhizosphaerae</name>
    <dbReference type="NCBI Taxonomy" id="2944682"/>
    <lineage>
        <taxon>Bacteria</taxon>
        <taxon>Pseudomonadati</taxon>
        <taxon>Pseudomonadota</taxon>
        <taxon>Gammaproteobacteria</taxon>
        <taxon>Oceanospirillales</taxon>
        <taxon>Halomonadaceae</taxon>
        <taxon>Larsenimonas</taxon>
    </lineage>
</organism>
<dbReference type="GO" id="GO:0005524">
    <property type="term" value="F:ATP binding"/>
    <property type="evidence" value="ECO:0007669"/>
    <property type="project" value="UniProtKB-KW"/>
</dbReference>
<dbReference type="GO" id="GO:0005829">
    <property type="term" value="C:cytosol"/>
    <property type="evidence" value="ECO:0007669"/>
    <property type="project" value="TreeGrafter"/>
</dbReference>
<keyword evidence="8" id="KW-1185">Reference proteome</keyword>
<accession>A0AA41ZIV2</accession>
<dbReference type="GO" id="GO:0000049">
    <property type="term" value="F:tRNA binding"/>
    <property type="evidence" value="ECO:0007669"/>
    <property type="project" value="TreeGrafter"/>
</dbReference>
<dbReference type="EMBL" id="JAPIVE010000003">
    <property type="protein sequence ID" value="MCX2524703.1"/>
    <property type="molecule type" value="Genomic_DNA"/>
</dbReference>
<evidence type="ECO:0000256" key="4">
    <source>
        <dbReference type="ARBA" id="ARBA00022840"/>
    </source>
</evidence>
<gene>
    <name evidence="7" type="primary">epmA</name>
    <name evidence="7" type="ORF">OQ287_10680</name>
</gene>
<dbReference type="InterPro" id="IPR006195">
    <property type="entry name" value="aa-tRNA-synth_II"/>
</dbReference>
<dbReference type="PRINTS" id="PR00982">
    <property type="entry name" value="TRNASYNTHLYS"/>
</dbReference>
<evidence type="ECO:0000313" key="7">
    <source>
        <dbReference type="EMBL" id="MCX2524703.1"/>
    </source>
</evidence>
<evidence type="ECO:0000313" key="8">
    <source>
        <dbReference type="Proteomes" id="UP001165678"/>
    </source>
</evidence>
<dbReference type="PROSITE" id="PS50862">
    <property type="entry name" value="AA_TRNA_LIGASE_II"/>
    <property type="match status" value="1"/>
</dbReference>
<evidence type="ECO:0000256" key="2">
    <source>
        <dbReference type="ARBA" id="ARBA00022598"/>
    </source>
</evidence>
<dbReference type="InterPro" id="IPR004525">
    <property type="entry name" value="EpmA"/>
</dbReference>
<sequence length="322" mass="35698">MPPFWAPTASLARLRARARHLATIRCFFAERDVLEVETPVLGQGGSTDPYLASLSLEASTPEGRRQLWLQTSPEGHMKRLLAAGSGPIFQLARVFRDGETGRRHNIEFTMLEWYRPGMRFDALIDETCALISRVLGKPLAVTRLRYREVFKAHVGLDPLTASLDVLRLRTEEAAGVAAHDWSRDVCLDLLMSYQVEPALGRGCLSVVQDFPASQAALARCHRDDDGEEVASRFEVYHEGMELANGYDELTDAVQQRQRFNADAEARREAGLPRVAPDERLLLALQAGLPPSCGVALGVDRLVMLAEQADTLSEIMAFDSHVC</sequence>
<feature type="domain" description="Aminoacyl-transfer RNA synthetases class-II family profile" evidence="6">
    <location>
        <begin position="22"/>
        <end position="304"/>
    </location>
</feature>
<dbReference type="Pfam" id="PF00152">
    <property type="entry name" value="tRNA-synt_2"/>
    <property type="match status" value="1"/>
</dbReference>
<dbReference type="NCBIfam" id="NF006828">
    <property type="entry name" value="PRK09350.1"/>
    <property type="match status" value="1"/>
</dbReference>
<evidence type="ECO:0000256" key="1">
    <source>
        <dbReference type="ARBA" id="ARBA00011738"/>
    </source>
</evidence>